<sequence>MGANVLVITGLVMGIIFGSLLHFGKIRFNLAFRNLFFFSDPHIFKMLILIVTLEAIYFHAFAYFGLLNLNPIPLNWVSNPLGGILTGIGVAIAGGCAGITSRSGEGITTAMVTLASYVITIFLVSNSFIIDFFSKFEIRVDNINELFVESSGPSLYSILGISPWGILFIAVIISFTYIFLSGESKRKGEHSWKIIANITALSGVIAYILSHYNGRDYGYAITAGWKNIINWIFGIEPIGWVGYEVLGIVLGAFLISRSNNKFRFVVPKNKKIYIKFIFAGFLIGFGSTIAKGCTTGHFLTGLPQFSISSIITLSFLLAANYLTNRYILRGHIKKIKN</sequence>
<evidence type="ECO:0000256" key="2">
    <source>
        <dbReference type="ARBA" id="ARBA00022448"/>
    </source>
</evidence>
<keyword evidence="2" id="KW-0813">Transport</keyword>
<organism evidence="10 11">
    <name type="scientific">Geotoga petraea</name>
    <dbReference type="NCBI Taxonomy" id="28234"/>
    <lineage>
        <taxon>Bacteria</taxon>
        <taxon>Thermotogati</taxon>
        <taxon>Thermotogota</taxon>
        <taxon>Thermotogae</taxon>
        <taxon>Petrotogales</taxon>
        <taxon>Petrotogaceae</taxon>
        <taxon>Geotoga</taxon>
    </lineage>
</organism>
<evidence type="ECO:0000256" key="6">
    <source>
        <dbReference type="ARBA" id="ARBA00022989"/>
    </source>
</evidence>
<feature type="transmembrane region" description="Helical" evidence="9">
    <location>
        <begin position="305"/>
        <end position="323"/>
    </location>
</feature>
<evidence type="ECO:0000256" key="9">
    <source>
        <dbReference type="SAM" id="Phobius"/>
    </source>
</evidence>
<evidence type="ECO:0000256" key="8">
    <source>
        <dbReference type="ARBA" id="ARBA00035655"/>
    </source>
</evidence>
<feature type="transmembrane region" description="Helical" evidence="9">
    <location>
        <begin position="229"/>
        <end position="255"/>
    </location>
</feature>
<feature type="transmembrane region" description="Helical" evidence="9">
    <location>
        <begin position="192"/>
        <end position="209"/>
    </location>
</feature>
<evidence type="ECO:0000313" key="10">
    <source>
        <dbReference type="EMBL" id="TGG89298.1"/>
    </source>
</evidence>
<proteinExistence type="inferred from homology"/>
<name>A0A4Z0VZ19_9BACT</name>
<keyword evidence="4" id="KW-0997">Cell inner membrane</keyword>
<keyword evidence="7 9" id="KW-0472">Membrane</keyword>
<dbReference type="Proteomes" id="UP000297288">
    <property type="component" value="Unassembled WGS sequence"/>
</dbReference>
<evidence type="ECO:0000256" key="4">
    <source>
        <dbReference type="ARBA" id="ARBA00022519"/>
    </source>
</evidence>
<evidence type="ECO:0000256" key="3">
    <source>
        <dbReference type="ARBA" id="ARBA00022475"/>
    </source>
</evidence>
<accession>A0A4Z0VZ19</accession>
<evidence type="ECO:0000313" key="11">
    <source>
        <dbReference type="Proteomes" id="UP000297288"/>
    </source>
</evidence>
<feature type="transmembrane region" description="Helical" evidence="9">
    <location>
        <begin position="276"/>
        <end position="299"/>
    </location>
</feature>
<protein>
    <submittedName>
        <fullName evidence="10">YeeE/YedE family protein</fullName>
    </submittedName>
</protein>
<dbReference type="Pfam" id="PF04143">
    <property type="entry name" value="Sulf_transp"/>
    <property type="match status" value="1"/>
</dbReference>
<evidence type="ECO:0000256" key="1">
    <source>
        <dbReference type="ARBA" id="ARBA00004429"/>
    </source>
</evidence>
<reference evidence="10 11" key="1">
    <citation type="submission" date="2019-04" db="EMBL/GenBank/DDBJ databases">
        <title>Draft genome sequence data and analysis of a Fermenting Bacterium, Geotoga petraea strain HO-Geo1, isolated from heavy-oil petroleum reservoir in Russia.</title>
        <authorList>
            <person name="Grouzdev D.S."/>
            <person name="Semenova E.M."/>
            <person name="Sokolova D.S."/>
            <person name="Tourova T.P."/>
            <person name="Poltaraus A.B."/>
            <person name="Nazina T.N."/>
        </authorList>
    </citation>
    <scope>NUCLEOTIDE SEQUENCE [LARGE SCALE GENOMIC DNA]</scope>
    <source>
        <strain evidence="10 11">HO-Geo1</strain>
    </source>
</reference>
<comment type="similarity">
    <text evidence="8">Belongs to the TsuA/YedE (TC 9.B.102) family.</text>
</comment>
<dbReference type="OrthoDB" id="9794165at2"/>
<dbReference type="InterPro" id="IPR007272">
    <property type="entry name" value="Sulf_transp_TsuA/YedE"/>
</dbReference>
<feature type="transmembrane region" description="Helical" evidence="9">
    <location>
        <begin position="76"/>
        <end position="99"/>
    </location>
</feature>
<evidence type="ECO:0000256" key="5">
    <source>
        <dbReference type="ARBA" id="ARBA00022692"/>
    </source>
</evidence>
<feature type="transmembrane region" description="Helical" evidence="9">
    <location>
        <begin position="154"/>
        <end position="180"/>
    </location>
</feature>
<feature type="transmembrane region" description="Helical" evidence="9">
    <location>
        <begin position="111"/>
        <end position="134"/>
    </location>
</feature>
<comment type="caution">
    <text evidence="10">The sequence shown here is derived from an EMBL/GenBank/DDBJ whole genome shotgun (WGS) entry which is preliminary data.</text>
</comment>
<dbReference type="EMBL" id="SRME01000001">
    <property type="protein sequence ID" value="TGG89298.1"/>
    <property type="molecule type" value="Genomic_DNA"/>
</dbReference>
<gene>
    <name evidence="10" type="ORF">E4650_03675</name>
</gene>
<dbReference type="AlphaFoldDB" id="A0A4Z0VZ19"/>
<feature type="transmembrane region" description="Helical" evidence="9">
    <location>
        <begin position="6"/>
        <end position="23"/>
    </location>
</feature>
<comment type="subcellular location">
    <subcellularLocation>
        <location evidence="1">Cell inner membrane</location>
        <topology evidence="1">Multi-pass membrane protein</topology>
    </subcellularLocation>
</comment>
<keyword evidence="5 9" id="KW-0812">Transmembrane</keyword>
<dbReference type="PANTHER" id="PTHR30574">
    <property type="entry name" value="INNER MEMBRANE PROTEIN YEDE"/>
    <property type="match status" value="1"/>
</dbReference>
<keyword evidence="6 9" id="KW-1133">Transmembrane helix</keyword>
<dbReference type="GO" id="GO:0005886">
    <property type="term" value="C:plasma membrane"/>
    <property type="evidence" value="ECO:0007669"/>
    <property type="project" value="UniProtKB-SubCell"/>
</dbReference>
<evidence type="ECO:0000256" key="7">
    <source>
        <dbReference type="ARBA" id="ARBA00023136"/>
    </source>
</evidence>
<dbReference type="PANTHER" id="PTHR30574:SF1">
    <property type="entry name" value="SULPHUR TRANSPORT DOMAIN-CONTAINING PROTEIN"/>
    <property type="match status" value="1"/>
</dbReference>
<feature type="transmembrane region" description="Helical" evidence="9">
    <location>
        <begin position="43"/>
        <end position="64"/>
    </location>
</feature>
<keyword evidence="3" id="KW-1003">Cell membrane</keyword>